<evidence type="ECO:0000313" key="3">
    <source>
        <dbReference type="Proteomes" id="UP000789759"/>
    </source>
</evidence>
<dbReference type="AlphaFoldDB" id="A0A9N9NNW4"/>
<dbReference type="Proteomes" id="UP000789759">
    <property type="component" value="Unassembled WGS sequence"/>
</dbReference>
<evidence type="ECO:0000313" key="2">
    <source>
        <dbReference type="EMBL" id="CAG8747576.1"/>
    </source>
</evidence>
<evidence type="ECO:0000256" key="1">
    <source>
        <dbReference type="SAM" id="Phobius"/>
    </source>
</evidence>
<dbReference type="EMBL" id="CAJVQA010017211">
    <property type="protein sequence ID" value="CAG8747576.1"/>
    <property type="molecule type" value="Genomic_DNA"/>
</dbReference>
<reference evidence="2" key="1">
    <citation type="submission" date="2021-06" db="EMBL/GenBank/DDBJ databases">
        <authorList>
            <person name="Kallberg Y."/>
            <person name="Tangrot J."/>
            <person name="Rosling A."/>
        </authorList>
    </citation>
    <scope>NUCLEOTIDE SEQUENCE</scope>
    <source>
        <strain evidence="2">FL966</strain>
    </source>
</reference>
<feature type="transmembrane region" description="Helical" evidence="1">
    <location>
        <begin position="81"/>
        <end position="101"/>
    </location>
</feature>
<protein>
    <submittedName>
        <fullName evidence="2">13007_t:CDS:1</fullName>
    </submittedName>
</protein>
<dbReference type="OrthoDB" id="2389677at2759"/>
<comment type="caution">
    <text evidence="2">The sequence shown here is derived from an EMBL/GenBank/DDBJ whole genome shotgun (WGS) entry which is preliminary data.</text>
</comment>
<feature type="transmembrane region" description="Helical" evidence="1">
    <location>
        <begin position="146"/>
        <end position="173"/>
    </location>
</feature>
<sequence length="199" mass="22605">MGIYTLLTDWICLVTKSSVSSDSSNRKTRLFLELLLINVTKFVLPVCGVFGAVQVIQEYNESNNVTDDNTSSNILRKISNLGFLICLSLYMIYVTYFAVVYVGKPIGQQLQVLLLYTSGSLLFIELVYRTFITFAQATDSTNRYEWMIYVFEAIPELVLLAILGGIILGDWFYKDIPEMNRDSKINDPEMFPSTKIIDA</sequence>
<feature type="transmembrane region" description="Helical" evidence="1">
    <location>
        <begin position="113"/>
        <end position="134"/>
    </location>
</feature>
<keyword evidence="1" id="KW-1133">Transmembrane helix</keyword>
<accession>A0A9N9NNW4</accession>
<keyword evidence="1" id="KW-0812">Transmembrane</keyword>
<name>A0A9N9NNW4_9GLOM</name>
<proteinExistence type="predicted"/>
<organism evidence="2 3">
    <name type="scientific">Cetraspora pellucida</name>
    <dbReference type="NCBI Taxonomy" id="1433469"/>
    <lineage>
        <taxon>Eukaryota</taxon>
        <taxon>Fungi</taxon>
        <taxon>Fungi incertae sedis</taxon>
        <taxon>Mucoromycota</taxon>
        <taxon>Glomeromycotina</taxon>
        <taxon>Glomeromycetes</taxon>
        <taxon>Diversisporales</taxon>
        <taxon>Gigasporaceae</taxon>
        <taxon>Cetraspora</taxon>
    </lineage>
</organism>
<keyword evidence="1" id="KW-0472">Membrane</keyword>
<keyword evidence="3" id="KW-1185">Reference proteome</keyword>
<gene>
    <name evidence="2" type="ORF">CPELLU_LOCUS14489</name>
</gene>
<feature type="transmembrane region" description="Helical" evidence="1">
    <location>
        <begin position="30"/>
        <end position="56"/>
    </location>
</feature>